<dbReference type="SUPFAM" id="SSF56672">
    <property type="entry name" value="DNA/RNA polymerases"/>
    <property type="match status" value="1"/>
</dbReference>
<dbReference type="EMBL" id="BQNB010010431">
    <property type="protein sequence ID" value="GJS77219.1"/>
    <property type="molecule type" value="Genomic_DNA"/>
</dbReference>
<reference evidence="3" key="2">
    <citation type="submission" date="2022-01" db="EMBL/GenBank/DDBJ databases">
        <authorList>
            <person name="Yamashiro T."/>
            <person name="Shiraishi A."/>
            <person name="Satake H."/>
            <person name="Nakayama K."/>
        </authorList>
    </citation>
    <scope>NUCLEOTIDE SEQUENCE</scope>
</reference>
<dbReference type="CDD" id="cd01647">
    <property type="entry name" value="RT_LTR"/>
    <property type="match status" value="1"/>
</dbReference>
<dbReference type="GO" id="GO:0003964">
    <property type="term" value="F:RNA-directed DNA polymerase activity"/>
    <property type="evidence" value="ECO:0007669"/>
    <property type="project" value="UniProtKB-KW"/>
</dbReference>
<dbReference type="Proteomes" id="UP001151760">
    <property type="component" value="Unassembled WGS sequence"/>
</dbReference>
<feature type="compositionally biased region" description="Basic and acidic residues" evidence="1">
    <location>
        <begin position="40"/>
        <end position="51"/>
    </location>
</feature>
<evidence type="ECO:0000313" key="3">
    <source>
        <dbReference type="EMBL" id="GJS77219.1"/>
    </source>
</evidence>
<evidence type="ECO:0000259" key="2">
    <source>
        <dbReference type="Pfam" id="PF00078"/>
    </source>
</evidence>
<dbReference type="InterPro" id="IPR043502">
    <property type="entry name" value="DNA/RNA_pol_sf"/>
</dbReference>
<dbReference type="Gene3D" id="3.10.10.10">
    <property type="entry name" value="HIV Type 1 Reverse Transcriptase, subunit A, domain 1"/>
    <property type="match status" value="1"/>
</dbReference>
<dbReference type="InterPro" id="IPR043128">
    <property type="entry name" value="Rev_trsase/Diguanyl_cyclase"/>
</dbReference>
<evidence type="ECO:0000313" key="4">
    <source>
        <dbReference type="Proteomes" id="UP001151760"/>
    </source>
</evidence>
<dbReference type="InterPro" id="IPR053134">
    <property type="entry name" value="RNA-dir_DNA_polymerase"/>
</dbReference>
<dbReference type="PANTHER" id="PTHR24559:SF444">
    <property type="entry name" value="REVERSE TRANSCRIPTASE DOMAIN-CONTAINING PROTEIN"/>
    <property type="match status" value="1"/>
</dbReference>
<keyword evidence="3" id="KW-0808">Transferase</keyword>
<sequence>MMTATTAFIWGETATASKKKVHTPWKSQDQSKRHTSVSRPDFRSQSKDGRGSNKFTPLTRTPKEIFAAESGKFKPPPPLVTSVEKRSNNKFCEFHNDKGHNTDECVQLKKQIVELVRAGKLSHFIKEIRQDKDQQKTAVPKSDAQKVTQSFDRVKEITFPPLTVSKGTEGPLVIEAEIGGHAVHHMYVDGGSSMELRLLVTIGDAEHSTKAWMNFMIVRSSSPYNGIIGRPRIKEIQAVPSTAHGMIKFPVNGGIMTIRMAIHLDFPDQEIAIRGALSAKGRTKLCALLKANLDIFAWQPSDMTGVPRSIAEHRLNIRDGYPPVRQKKRSQAPERVKVIQAEVQKLVEAGIMCEVYYHDWLSNPVMVKKHDGSWRMCVDFTDLNKACPQDCYPLLEIDWKVESLCGYPFKCFLDAYKGYHQIQMAEADEEKTAFHTLQGVYCYTKMPFGLKNAGATYQRLVDKAFDKQVGQNLEVYVDDLVIKSHTETELLRDIEETSRTLRKINMKLNPKKCTFGVGEGMFLGYMIGPKGKKSSPDKVDVVLQLPSPRAIKEVQSLNGKLAGLNRFLSKSAEKSLPLFKTLKKCTKKKRLPLDLRSGASF</sequence>
<evidence type="ECO:0000256" key="1">
    <source>
        <dbReference type="SAM" id="MobiDB-lite"/>
    </source>
</evidence>
<keyword evidence="4" id="KW-1185">Reference proteome</keyword>
<protein>
    <submittedName>
        <fullName evidence="3">Reverse transcriptase domain-containing protein</fullName>
    </submittedName>
</protein>
<keyword evidence="3" id="KW-0695">RNA-directed DNA polymerase</keyword>
<reference evidence="3" key="1">
    <citation type="journal article" date="2022" name="Int. J. Mol. Sci.">
        <title>Draft Genome of Tanacetum Coccineum: Genomic Comparison of Closely Related Tanacetum-Family Plants.</title>
        <authorList>
            <person name="Yamashiro T."/>
            <person name="Shiraishi A."/>
            <person name="Nakayama K."/>
            <person name="Satake H."/>
        </authorList>
    </citation>
    <scope>NUCLEOTIDE SEQUENCE</scope>
</reference>
<organism evidence="3 4">
    <name type="scientific">Tanacetum coccineum</name>
    <dbReference type="NCBI Taxonomy" id="301880"/>
    <lineage>
        <taxon>Eukaryota</taxon>
        <taxon>Viridiplantae</taxon>
        <taxon>Streptophyta</taxon>
        <taxon>Embryophyta</taxon>
        <taxon>Tracheophyta</taxon>
        <taxon>Spermatophyta</taxon>
        <taxon>Magnoliopsida</taxon>
        <taxon>eudicotyledons</taxon>
        <taxon>Gunneridae</taxon>
        <taxon>Pentapetalae</taxon>
        <taxon>asterids</taxon>
        <taxon>campanulids</taxon>
        <taxon>Asterales</taxon>
        <taxon>Asteraceae</taxon>
        <taxon>Asteroideae</taxon>
        <taxon>Anthemideae</taxon>
        <taxon>Anthemidinae</taxon>
        <taxon>Tanacetum</taxon>
    </lineage>
</organism>
<dbReference type="Pfam" id="PF00078">
    <property type="entry name" value="RVT_1"/>
    <property type="match status" value="1"/>
</dbReference>
<keyword evidence="3" id="KW-0548">Nucleotidyltransferase</keyword>
<name>A0ABQ4YHF9_9ASTR</name>
<dbReference type="Gene3D" id="3.30.70.270">
    <property type="match status" value="1"/>
</dbReference>
<dbReference type="PANTHER" id="PTHR24559">
    <property type="entry name" value="TRANSPOSON TY3-I GAG-POL POLYPROTEIN"/>
    <property type="match status" value="1"/>
</dbReference>
<proteinExistence type="predicted"/>
<dbReference type="InterPro" id="IPR000477">
    <property type="entry name" value="RT_dom"/>
</dbReference>
<feature type="domain" description="Reverse transcriptase" evidence="2">
    <location>
        <begin position="367"/>
        <end position="527"/>
    </location>
</feature>
<gene>
    <name evidence="3" type="ORF">Tco_0727100</name>
</gene>
<comment type="caution">
    <text evidence="3">The sequence shown here is derived from an EMBL/GenBank/DDBJ whole genome shotgun (WGS) entry which is preliminary data.</text>
</comment>
<accession>A0ABQ4YHF9</accession>
<feature type="region of interest" description="Disordered" evidence="1">
    <location>
        <begin position="16"/>
        <end position="60"/>
    </location>
</feature>